<protein>
    <submittedName>
        <fullName evidence="4">HTH-type transcriptional repressor</fullName>
    </submittedName>
</protein>
<evidence type="ECO:0000313" key="5">
    <source>
        <dbReference type="Proteomes" id="UP000617734"/>
    </source>
</evidence>
<evidence type="ECO:0000313" key="4">
    <source>
        <dbReference type="EMBL" id="GHH83781.1"/>
    </source>
</evidence>
<dbReference type="InterPro" id="IPR041467">
    <property type="entry name" value="Sco4008_C"/>
</dbReference>
<dbReference type="InterPro" id="IPR001647">
    <property type="entry name" value="HTH_TetR"/>
</dbReference>
<feature type="domain" description="HTH tetR-type" evidence="3">
    <location>
        <begin position="8"/>
        <end position="68"/>
    </location>
</feature>
<organism evidence="4 5">
    <name type="scientific">Kitasatospora indigofera</name>
    <dbReference type="NCBI Taxonomy" id="67307"/>
    <lineage>
        <taxon>Bacteria</taxon>
        <taxon>Bacillati</taxon>
        <taxon>Actinomycetota</taxon>
        <taxon>Actinomycetes</taxon>
        <taxon>Kitasatosporales</taxon>
        <taxon>Streptomycetaceae</taxon>
        <taxon>Kitasatospora</taxon>
    </lineage>
</organism>
<dbReference type="SUPFAM" id="SSF46689">
    <property type="entry name" value="Homeodomain-like"/>
    <property type="match status" value="1"/>
</dbReference>
<dbReference type="Pfam" id="PF00440">
    <property type="entry name" value="TetR_N"/>
    <property type="match status" value="1"/>
</dbReference>
<dbReference type="PANTHER" id="PTHR30328">
    <property type="entry name" value="TRANSCRIPTIONAL REPRESSOR"/>
    <property type="match status" value="1"/>
</dbReference>
<dbReference type="AlphaFoldDB" id="A0A919GG92"/>
<feature type="DNA-binding region" description="H-T-H motif" evidence="2">
    <location>
        <begin position="31"/>
        <end position="50"/>
    </location>
</feature>
<proteinExistence type="predicted"/>
<dbReference type="PANTHER" id="PTHR30328:SF54">
    <property type="entry name" value="HTH-TYPE TRANSCRIPTIONAL REPRESSOR SCO4008"/>
    <property type="match status" value="1"/>
</dbReference>
<dbReference type="GeneID" id="95357421"/>
<keyword evidence="1 2" id="KW-0238">DNA-binding</keyword>
<sequence length="201" mass="22342">MTVSAKAQETRGKLLEAAQEEFSEHGLAGARVDRIAERSGVNKQRIYAYFGNKETLFSAVLTRVYEHMGEQVPIPTSEAGLREYVGEVFDYHRRSGDLVRLLAWEGLLYRDRPIPNEKERETYYTHKTAALSVALGIDDPTAAARVLISLIGLASWPFIVPQQRRLMLGPDHDSEASWTLLRASVAAAGHVIIDNALHGTV</sequence>
<dbReference type="EMBL" id="BNBO01000068">
    <property type="protein sequence ID" value="GHH83781.1"/>
    <property type="molecule type" value="Genomic_DNA"/>
</dbReference>
<dbReference type="InterPro" id="IPR009057">
    <property type="entry name" value="Homeodomain-like_sf"/>
</dbReference>
<dbReference type="InterPro" id="IPR050109">
    <property type="entry name" value="HTH-type_TetR-like_transc_reg"/>
</dbReference>
<reference evidence="4" key="2">
    <citation type="submission" date="2020-09" db="EMBL/GenBank/DDBJ databases">
        <authorList>
            <person name="Sun Q."/>
            <person name="Ohkuma M."/>
        </authorList>
    </citation>
    <scope>NUCLEOTIDE SEQUENCE</scope>
    <source>
        <strain evidence="4">JCM 4646</strain>
    </source>
</reference>
<dbReference type="PRINTS" id="PR00455">
    <property type="entry name" value="HTHTETR"/>
</dbReference>
<dbReference type="Pfam" id="PF17926">
    <property type="entry name" value="TetR_C_21"/>
    <property type="match status" value="1"/>
</dbReference>
<dbReference type="SUPFAM" id="SSF48498">
    <property type="entry name" value="Tetracyclin repressor-like, C-terminal domain"/>
    <property type="match status" value="1"/>
</dbReference>
<keyword evidence="5" id="KW-1185">Reference proteome</keyword>
<dbReference type="Proteomes" id="UP000617734">
    <property type="component" value="Unassembled WGS sequence"/>
</dbReference>
<gene>
    <name evidence="4" type="ORF">GCM10018781_71700</name>
</gene>
<dbReference type="GO" id="GO:0006355">
    <property type="term" value="P:regulation of DNA-templated transcription"/>
    <property type="evidence" value="ECO:0007669"/>
    <property type="project" value="UniProtKB-ARBA"/>
</dbReference>
<evidence type="ECO:0000259" key="3">
    <source>
        <dbReference type="PROSITE" id="PS50977"/>
    </source>
</evidence>
<dbReference type="InterPro" id="IPR036271">
    <property type="entry name" value="Tet_transcr_reg_TetR-rel_C_sf"/>
</dbReference>
<evidence type="ECO:0000256" key="1">
    <source>
        <dbReference type="ARBA" id="ARBA00023125"/>
    </source>
</evidence>
<dbReference type="Gene3D" id="1.10.357.10">
    <property type="entry name" value="Tetracycline Repressor, domain 2"/>
    <property type="match status" value="1"/>
</dbReference>
<dbReference type="PROSITE" id="PS50977">
    <property type="entry name" value="HTH_TETR_2"/>
    <property type="match status" value="1"/>
</dbReference>
<dbReference type="RefSeq" id="WP_190215094.1">
    <property type="nucleotide sequence ID" value="NZ_BNBO01000068.1"/>
</dbReference>
<evidence type="ECO:0000256" key="2">
    <source>
        <dbReference type="PROSITE-ProRule" id="PRU00335"/>
    </source>
</evidence>
<comment type="caution">
    <text evidence="4">The sequence shown here is derived from an EMBL/GenBank/DDBJ whole genome shotgun (WGS) entry which is preliminary data.</text>
</comment>
<dbReference type="GO" id="GO:0003677">
    <property type="term" value="F:DNA binding"/>
    <property type="evidence" value="ECO:0007669"/>
    <property type="project" value="UniProtKB-UniRule"/>
</dbReference>
<reference evidence="4" key="1">
    <citation type="journal article" date="2014" name="Int. J. Syst. Evol. Microbiol.">
        <title>Complete genome sequence of Corynebacterium casei LMG S-19264T (=DSM 44701T), isolated from a smear-ripened cheese.</title>
        <authorList>
            <consortium name="US DOE Joint Genome Institute (JGI-PGF)"/>
            <person name="Walter F."/>
            <person name="Albersmeier A."/>
            <person name="Kalinowski J."/>
            <person name="Ruckert C."/>
        </authorList>
    </citation>
    <scope>NUCLEOTIDE SEQUENCE</scope>
    <source>
        <strain evidence="4">JCM 4646</strain>
    </source>
</reference>
<name>A0A919GG92_9ACTN</name>
<accession>A0A919GG92</accession>